<dbReference type="InterPro" id="IPR036237">
    <property type="entry name" value="Xyl_isomerase-like_sf"/>
</dbReference>
<sequence>MNTNIKIVTGCGYHPSHMMPADSTDFMSIPAEAQFVELGLAELERHNNIALYPGCELSLHLARSPICEDEESQNNFCEFVQEKISRNSNKVSSIGVHLTGNRNQGLGKLGFSSHFKTSAVNEDNAIRFIKKLKNQTALPVWIENANFYSSSAEEVIQNWESARRILDSAEAKLIFDLTHSYIECHNLGLSPEFIFALIPWKCVVEIHISGFVVGADGALHDGHSQPVKPEIWQWLQFILEHFVTSSEVIVNIEHTDLSWTRKPAQYAEEFALLKNFKFSRKQTSVFSQKQIDYAISNLNRIVSLRHPEIQNLLSAYGYEQRDVLSAWIQEFMQGDLRLVFSKNEVSAAEEKVTVTLMDGFNEYIRKSLV</sequence>
<evidence type="ECO:0000313" key="1">
    <source>
        <dbReference type="EMBL" id="KYG61673.1"/>
    </source>
</evidence>
<gene>
    <name evidence="1" type="ORF">AZI86_18435</name>
</gene>
<name>A0A150WFF1_BDEBC</name>
<organism evidence="1 2">
    <name type="scientific">Bdellovibrio bacteriovorus</name>
    <dbReference type="NCBI Taxonomy" id="959"/>
    <lineage>
        <taxon>Bacteria</taxon>
        <taxon>Pseudomonadati</taxon>
        <taxon>Bdellovibrionota</taxon>
        <taxon>Bdellovibrionia</taxon>
        <taxon>Bdellovibrionales</taxon>
        <taxon>Pseudobdellovibrionaceae</taxon>
        <taxon>Bdellovibrio</taxon>
    </lineage>
</organism>
<protein>
    <recommendedName>
        <fullName evidence="3">Xylose isomerase-like TIM barrel domain-containing protein</fullName>
    </recommendedName>
</protein>
<comment type="caution">
    <text evidence="1">The sequence shown here is derived from an EMBL/GenBank/DDBJ whole genome shotgun (WGS) entry which is preliminary data.</text>
</comment>
<reference evidence="1 2" key="1">
    <citation type="submission" date="2016-03" db="EMBL/GenBank/DDBJ databases">
        <authorList>
            <person name="Ploux O."/>
        </authorList>
    </citation>
    <scope>NUCLEOTIDE SEQUENCE [LARGE SCALE GENOMIC DNA]</scope>
    <source>
        <strain evidence="1 2">R0</strain>
    </source>
</reference>
<dbReference type="OrthoDB" id="9763101at2"/>
<dbReference type="Gene3D" id="3.20.20.150">
    <property type="entry name" value="Divalent-metal-dependent TIM barrel enzymes"/>
    <property type="match status" value="1"/>
</dbReference>
<evidence type="ECO:0000313" key="2">
    <source>
        <dbReference type="Proteomes" id="UP000075320"/>
    </source>
</evidence>
<dbReference type="PANTHER" id="PTHR42194">
    <property type="entry name" value="UPF0276 PROTEIN HI_1600"/>
    <property type="match status" value="1"/>
</dbReference>
<dbReference type="Pfam" id="PF05114">
    <property type="entry name" value="MbnB_TglH_ChrH"/>
    <property type="match status" value="1"/>
</dbReference>
<keyword evidence="2" id="KW-1185">Reference proteome</keyword>
<dbReference type="InterPro" id="IPR007801">
    <property type="entry name" value="MbnB/TglH/ChrH"/>
</dbReference>
<accession>A0A150WFF1</accession>
<dbReference type="RefSeq" id="WP_157684773.1">
    <property type="nucleotide sequence ID" value="NZ_LUKE01000006.1"/>
</dbReference>
<dbReference type="EMBL" id="LUKE01000006">
    <property type="protein sequence ID" value="KYG61673.1"/>
    <property type="molecule type" value="Genomic_DNA"/>
</dbReference>
<evidence type="ECO:0008006" key="3">
    <source>
        <dbReference type="Google" id="ProtNLM"/>
    </source>
</evidence>
<dbReference type="AlphaFoldDB" id="A0A150WFF1"/>
<proteinExistence type="predicted"/>
<dbReference type="Proteomes" id="UP000075320">
    <property type="component" value="Unassembled WGS sequence"/>
</dbReference>
<dbReference type="SUPFAM" id="SSF51658">
    <property type="entry name" value="Xylose isomerase-like"/>
    <property type="match status" value="1"/>
</dbReference>
<dbReference type="PANTHER" id="PTHR42194:SF1">
    <property type="entry name" value="UPF0276 PROTEIN HI_1600"/>
    <property type="match status" value="1"/>
</dbReference>